<dbReference type="Proteomes" id="UP000650582">
    <property type="component" value="Unassembled WGS sequence"/>
</dbReference>
<evidence type="ECO:0000256" key="2">
    <source>
        <dbReference type="SAM" id="Phobius"/>
    </source>
</evidence>
<comment type="caution">
    <text evidence="3">The sequence shown here is derived from an EMBL/GenBank/DDBJ whole genome shotgun (WGS) entry which is preliminary data.</text>
</comment>
<accession>A0A8H7HGY5</accession>
<evidence type="ECO:0000313" key="3">
    <source>
        <dbReference type="EMBL" id="KAF8685489.1"/>
    </source>
</evidence>
<sequence length="86" mass="10301">MFSMSPREQHQIRQEREHLEAQKRKVERMEAHERRMKKQHEDAARAKADRARRHQMGAGDETTGFSAMFCVLLLPFMLYIAYRLLI</sequence>
<feature type="transmembrane region" description="Helical" evidence="2">
    <location>
        <begin position="62"/>
        <end position="82"/>
    </location>
</feature>
<evidence type="ECO:0000256" key="1">
    <source>
        <dbReference type="SAM" id="MobiDB-lite"/>
    </source>
</evidence>
<evidence type="ECO:0000313" key="6">
    <source>
        <dbReference type="Proteomes" id="UP000650582"/>
    </source>
</evidence>
<keyword evidence="2" id="KW-0812">Transmembrane</keyword>
<reference evidence="3" key="1">
    <citation type="submission" date="2020-09" db="EMBL/GenBank/DDBJ databases">
        <title>Comparative genome analyses of four rice-infecting Rhizoctonia solani isolates reveal extensive enrichment of homogalacturonan modification genes.</title>
        <authorList>
            <person name="Lee D.-Y."/>
            <person name="Jeon J."/>
            <person name="Kim K.-T."/>
            <person name="Cheong K."/>
            <person name="Song H."/>
            <person name="Choi G."/>
            <person name="Ko J."/>
            <person name="Opiyo S.O."/>
            <person name="Zuo S."/>
            <person name="Madhav S."/>
            <person name="Lee Y.-H."/>
            <person name="Wang G.-L."/>
        </authorList>
    </citation>
    <scope>NUCLEOTIDE SEQUENCE</scope>
    <source>
        <strain evidence="5">AG1-IA B2</strain>
        <strain evidence="4">AG1-IA WGL</strain>
        <strain evidence="3">AG1-IA YN-7</strain>
    </source>
</reference>
<evidence type="ECO:0000313" key="4">
    <source>
        <dbReference type="EMBL" id="KAF8690269.1"/>
    </source>
</evidence>
<feature type="region of interest" description="Disordered" evidence="1">
    <location>
        <begin position="1"/>
        <end position="61"/>
    </location>
</feature>
<dbReference type="Proteomes" id="UP000614334">
    <property type="component" value="Unassembled WGS sequence"/>
</dbReference>
<dbReference type="EMBL" id="JACYCD010000611">
    <property type="protein sequence ID" value="KAF8690269.1"/>
    <property type="molecule type" value="Genomic_DNA"/>
</dbReference>
<keyword evidence="2" id="KW-1133">Transmembrane helix</keyword>
<protein>
    <submittedName>
        <fullName evidence="3">Uncharacterized protein</fullName>
    </submittedName>
</protein>
<dbReference type="Proteomes" id="UP000602905">
    <property type="component" value="Unassembled WGS sequence"/>
</dbReference>
<keyword evidence="2" id="KW-0472">Membrane</keyword>
<feature type="compositionally biased region" description="Basic and acidic residues" evidence="1">
    <location>
        <begin position="7"/>
        <end position="49"/>
    </location>
</feature>
<dbReference type="EMBL" id="JACYCF010000009">
    <property type="protein sequence ID" value="KAF8754987.1"/>
    <property type="molecule type" value="Genomic_DNA"/>
</dbReference>
<organism evidence="3 6">
    <name type="scientific">Rhizoctonia solani</name>
    <dbReference type="NCBI Taxonomy" id="456999"/>
    <lineage>
        <taxon>Eukaryota</taxon>
        <taxon>Fungi</taxon>
        <taxon>Dikarya</taxon>
        <taxon>Basidiomycota</taxon>
        <taxon>Agaricomycotina</taxon>
        <taxon>Agaricomycetes</taxon>
        <taxon>Cantharellales</taxon>
        <taxon>Ceratobasidiaceae</taxon>
        <taxon>Rhizoctonia</taxon>
    </lineage>
</organism>
<proteinExistence type="predicted"/>
<dbReference type="AlphaFoldDB" id="A0A8H7HGY5"/>
<dbReference type="EMBL" id="JACYCC010000021">
    <property type="protein sequence ID" value="KAF8685489.1"/>
    <property type="molecule type" value="Genomic_DNA"/>
</dbReference>
<name>A0A8H7HGY5_9AGAM</name>
<gene>
    <name evidence="5" type="ORF">RHS01_05573</name>
    <name evidence="4" type="ORF">RHS03_08966</name>
    <name evidence="3" type="ORF">RHS04_00575</name>
</gene>
<evidence type="ECO:0000313" key="5">
    <source>
        <dbReference type="EMBL" id="KAF8754987.1"/>
    </source>
</evidence>
<dbReference type="OrthoDB" id="412109at2759"/>